<dbReference type="GO" id="GO:0004568">
    <property type="term" value="F:chitinase activity"/>
    <property type="evidence" value="ECO:0007669"/>
    <property type="project" value="TreeGrafter"/>
</dbReference>
<dbReference type="InterPro" id="IPR011583">
    <property type="entry name" value="Chitinase_II/V-like_cat"/>
</dbReference>
<dbReference type="AlphaFoldDB" id="A0A9P6C5S0"/>
<dbReference type="PROSITE" id="PS51910">
    <property type="entry name" value="GH18_2"/>
    <property type="match status" value="1"/>
</dbReference>
<gene>
    <name evidence="4" type="ORF">P691DRAFT_660230</name>
</gene>
<reference evidence="4" key="1">
    <citation type="submission" date="2020-11" db="EMBL/GenBank/DDBJ databases">
        <authorList>
            <consortium name="DOE Joint Genome Institute"/>
            <person name="Ahrendt S."/>
            <person name="Riley R."/>
            <person name="Andreopoulos W."/>
            <person name="Labutti K."/>
            <person name="Pangilinan J."/>
            <person name="Ruiz-Duenas F.J."/>
            <person name="Barrasa J.M."/>
            <person name="Sanchez-Garcia M."/>
            <person name="Camarero S."/>
            <person name="Miyauchi S."/>
            <person name="Serrano A."/>
            <person name="Linde D."/>
            <person name="Babiker R."/>
            <person name="Drula E."/>
            <person name="Ayuso-Fernandez I."/>
            <person name="Pacheco R."/>
            <person name="Padilla G."/>
            <person name="Ferreira P."/>
            <person name="Barriuso J."/>
            <person name="Kellner H."/>
            <person name="Castanera R."/>
            <person name="Alfaro M."/>
            <person name="Ramirez L."/>
            <person name="Pisabarro A.G."/>
            <person name="Kuo A."/>
            <person name="Tritt A."/>
            <person name="Lipzen A."/>
            <person name="He G."/>
            <person name="Yan M."/>
            <person name="Ng V."/>
            <person name="Cullen D."/>
            <person name="Martin F."/>
            <person name="Rosso M.-N."/>
            <person name="Henrissat B."/>
            <person name="Hibbett D."/>
            <person name="Martinez A.T."/>
            <person name="Grigoriev I.V."/>
        </authorList>
    </citation>
    <scope>NUCLEOTIDE SEQUENCE</scope>
    <source>
        <strain evidence="4">MF-IS2</strain>
    </source>
</reference>
<dbReference type="Gene3D" id="3.20.20.80">
    <property type="entry name" value="Glycosidases"/>
    <property type="match status" value="1"/>
</dbReference>
<dbReference type="GO" id="GO:0005975">
    <property type="term" value="P:carbohydrate metabolic process"/>
    <property type="evidence" value="ECO:0007669"/>
    <property type="project" value="InterPro"/>
</dbReference>
<dbReference type="PANTHER" id="PTHR11177:SF392">
    <property type="entry name" value="HAP41P"/>
    <property type="match status" value="1"/>
</dbReference>
<dbReference type="InterPro" id="IPR029070">
    <property type="entry name" value="Chitinase_insertion_sf"/>
</dbReference>
<dbReference type="GO" id="GO:0008061">
    <property type="term" value="F:chitin binding"/>
    <property type="evidence" value="ECO:0007669"/>
    <property type="project" value="InterPro"/>
</dbReference>
<dbReference type="GO" id="GO:0006032">
    <property type="term" value="P:chitin catabolic process"/>
    <property type="evidence" value="ECO:0007669"/>
    <property type="project" value="TreeGrafter"/>
</dbReference>
<feature type="region of interest" description="Disordered" evidence="1">
    <location>
        <begin position="228"/>
        <end position="247"/>
    </location>
</feature>
<dbReference type="Pfam" id="PF00704">
    <property type="entry name" value="Glyco_hydro_18"/>
    <property type="match status" value="1"/>
</dbReference>
<dbReference type="GO" id="GO:0005576">
    <property type="term" value="C:extracellular region"/>
    <property type="evidence" value="ECO:0007669"/>
    <property type="project" value="TreeGrafter"/>
</dbReference>
<evidence type="ECO:0000259" key="3">
    <source>
        <dbReference type="PROSITE" id="PS51910"/>
    </source>
</evidence>
<feature type="signal peptide" evidence="2">
    <location>
        <begin position="1"/>
        <end position="16"/>
    </location>
</feature>
<proteinExistence type="predicted"/>
<dbReference type="OrthoDB" id="73875at2759"/>
<keyword evidence="4" id="KW-0378">Hydrolase</keyword>
<dbReference type="EMBL" id="MU151068">
    <property type="protein sequence ID" value="KAF9452782.1"/>
    <property type="molecule type" value="Genomic_DNA"/>
</dbReference>
<dbReference type="SMART" id="SM00636">
    <property type="entry name" value="Glyco_18"/>
    <property type="match status" value="1"/>
</dbReference>
<comment type="caution">
    <text evidence="4">The sequence shown here is derived from an EMBL/GenBank/DDBJ whole genome shotgun (WGS) entry which is preliminary data.</text>
</comment>
<dbReference type="InterPro" id="IPR001223">
    <property type="entry name" value="Glyco_hydro18_cat"/>
</dbReference>
<dbReference type="InterPro" id="IPR017853">
    <property type="entry name" value="GH"/>
</dbReference>
<keyword evidence="2" id="KW-0732">Signal</keyword>
<organism evidence="4 5">
    <name type="scientific">Macrolepiota fuliginosa MF-IS2</name>
    <dbReference type="NCBI Taxonomy" id="1400762"/>
    <lineage>
        <taxon>Eukaryota</taxon>
        <taxon>Fungi</taxon>
        <taxon>Dikarya</taxon>
        <taxon>Basidiomycota</taxon>
        <taxon>Agaricomycotina</taxon>
        <taxon>Agaricomycetes</taxon>
        <taxon>Agaricomycetidae</taxon>
        <taxon>Agaricales</taxon>
        <taxon>Agaricineae</taxon>
        <taxon>Agaricaceae</taxon>
        <taxon>Macrolepiota</taxon>
    </lineage>
</organism>
<dbReference type="SUPFAM" id="SSF54556">
    <property type="entry name" value="Chitinase insertion domain"/>
    <property type="match status" value="1"/>
</dbReference>
<evidence type="ECO:0000313" key="5">
    <source>
        <dbReference type="Proteomes" id="UP000807342"/>
    </source>
</evidence>
<protein>
    <submittedName>
        <fullName evidence="4">Glycoside hydrolase family 18 protein</fullName>
    </submittedName>
</protein>
<evidence type="ECO:0000313" key="4">
    <source>
        <dbReference type="EMBL" id="KAF9452782.1"/>
    </source>
</evidence>
<dbReference type="SUPFAM" id="SSF51445">
    <property type="entry name" value="(Trans)glycosidases"/>
    <property type="match status" value="1"/>
</dbReference>
<feature type="chain" id="PRO_5040358616" evidence="2">
    <location>
        <begin position="17"/>
        <end position="422"/>
    </location>
</feature>
<dbReference type="Proteomes" id="UP000807342">
    <property type="component" value="Unassembled WGS sequence"/>
</dbReference>
<dbReference type="Gene3D" id="3.10.50.10">
    <property type="match status" value="1"/>
</dbReference>
<accession>A0A9P6C5S0</accession>
<dbReference type="PANTHER" id="PTHR11177">
    <property type="entry name" value="CHITINASE"/>
    <property type="match status" value="1"/>
</dbReference>
<name>A0A9P6C5S0_9AGAR</name>
<sequence>MRFSATLVLILAAASAAKTHNSHPHRHHRRANSTSHSVISSAWFAGWHVADFPLDQVSWSKYTHMTYAFAITTPKPSVISLESSDQQLLPQFVATARKRGVKASLSIGGWTGSRYFSPSVGSTQNRTAFVTAVTDLVQQYSLDGIEFDWEYPGLQGIGCNVVNPDDTSNFLTFLKELRSTSTGQGLVLSAAVYTKPFADTTGQPSAKLSEFSQVLDYITIMNYDTKSTPSSGAGPDAPLDDSCAPSGSQFGSAKSSVSAWTSAGIPANQIVLGVPAYGHSFVIPPSAALSGQSTNGNETLSLYPAYTANNTRKGDRWDGDGGIDVCGNPVGPGGVYTYWGLIDEGYLNADGTIPEGIDSDFDNCSQTPFLYNQNKQIYISYDNAESFTIKGNFVNVTGLAGFAMWEAGGDYKDVLLDSISAF</sequence>
<evidence type="ECO:0000256" key="1">
    <source>
        <dbReference type="SAM" id="MobiDB-lite"/>
    </source>
</evidence>
<feature type="domain" description="GH18" evidence="3">
    <location>
        <begin position="38"/>
        <end position="422"/>
    </location>
</feature>
<evidence type="ECO:0000256" key="2">
    <source>
        <dbReference type="SAM" id="SignalP"/>
    </source>
</evidence>
<dbReference type="InterPro" id="IPR050314">
    <property type="entry name" value="Glycosyl_Hydrlase_18"/>
</dbReference>
<keyword evidence="5" id="KW-1185">Reference proteome</keyword>